<evidence type="ECO:0000313" key="2">
    <source>
        <dbReference type="Proteomes" id="UP000028631"/>
    </source>
</evidence>
<sequence length="118" mass="13368">MFEPGHLHISRAPMHPSDFGYEIHIRYEVSENPTEGTSMHFTMEGEIAGNAFQDEFELSRDMAFNFAHSANQIAVKHGMPPIAVLPIAVHDDYDRMFKDIHDKLGIQPGEPVKPEHLT</sequence>
<dbReference type="EMBL" id="JPQU01000045">
    <property type="protein sequence ID" value="KFE54385.1"/>
    <property type="molecule type" value="Genomic_DNA"/>
</dbReference>
<dbReference type="Pfam" id="PF16703">
    <property type="entry name" value="DUF5064"/>
    <property type="match status" value="1"/>
</dbReference>
<protein>
    <submittedName>
        <fullName evidence="1">Acetyl-CoA carboxylase</fullName>
    </submittedName>
</protein>
<keyword evidence="2" id="KW-1185">Reference proteome</keyword>
<accession>A0A085VG22</accession>
<dbReference type="Gene3D" id="3.30.160.370">
    <property type="entry name" value="Domain of unknown function DUF5064"/>
    <property type="match status" value="1"/>
</dbReference>
<comment type="caution">
    <text evidence="1">The sequence shown here is derived from an EMBL/GenBank/DDBJ whole genome shotgun (WGS) entry which is preliminary data.</text>
</comment>
<evidence type="ECO:0000313" key="1">
    <source>
        <dbReference type="EMBL" id="KFE54385.1"/>
    </source>
</evidence>
<gene>
    <name evidence="1" type="ORF">IV01_16670</name>
</gene>
<dbReference type="Proteomes" id="UP000028631">
    <property type="component" value="Unassembled WGS sequence"/>
</dbReference>
<dbReference type="RefSeq" id="WP_032629777.1">
    <property type="nucleotide sequence ID" value="NZ_JPQU01000045.1"/>
</dbReference>
<proteinExistence type="predicted"/>
<dbReference type="InterPro" id="IPR032024">
    <property type="entry name" value="DUF5064"/>
</dbReference>
<reference evidence="1 2" key="1">
    <citation type="submission" date="2014-07" db="EMBL/GenBank/DDBJ databases">
        <title>Draft Genome Sequences of Environmental Pseudomonas syringae strains.</title>
        <authorList>
            <person name="Baltrus D.A."/>
            <person name="Berge O."/>
            <person name="Morris C."/>
        </authorList>
    </citation>
    <scope>NUCLEOTIDE SEQUENCE [LARGE SCALE GENOMIC DNA]</scope>
    <source>
        <strain evidence="1 2">GAW0119</strain>
    </source>
</reference>
<organism evidence="1 2">
    <name type="scientific">Pseudomonas syringae</name>
    <dbReference type="NCBI Taxonomy" id="317"/>
    <lineage>
        <taxon>Bacteria</taxon>
        <taxon>Pseudomonadati</taxon>
        <taxon>Pseudomonadota</taxon>
        <taxon>Gammaproteobacteria</taxon>
        <taxon>Pseudomonadales</taxon>
        <taxon>Pseudomonadaceae</taxon>
        <taxon>Pseudomonas</taxon>
    </lineage>
</organism>
<dbReference type="OrthoDB" id="6941547at2"/>
<dbReference type="AlphaFoldDB" id="A0A085VG22"/>
<dbReference type="PATRIC" id="fig|317.175.peg.3471"/>
<name>A0A085VG22_PSESX</name>